<dbReference type="Gene3D" id="3.20.10.10">
    <property type="entry name" value="D-amino Acid Aminotransferase, subunit A, domain 2"/>
    <property type="match status" value="1"/>
</dbReference>
<dbReference type="Proteomes" id="UP001221142">
    <property type="component" value="Unassembled WGS sequence"/>
</dbReference>
<dbReference type="PANTHER" id="PTHR11825:SF44">
    <property type="entry name" value="BRANCHED-CHAIN-AMINO-ACID AMINOTRANSFERASE"/>
    <property type="match status" value="1"/>
</dbReference>
<dbReference type="PROSITE" id="PS00770">
    <property type="entry name" value="AA_TRANSFER_CLASS_4"/>
    <property type="match status" value="1"/>
</dbReference>
<dbReference type="PIRSF" id="PIRSF006468">
    <property type="entry name" value="BCAT1"/>
    <property type="match status" value="1"/>
</dbReference>
<evidence type="ECO:0000256" key="1">
    <source>
        <dbReference type="ARBA" id="ARBA00001933"/>
    </source>
</evidence>
<evidence type="ECO:0000313" key="13">
    <source>
        <dbReference type="Proteomes" id="UP001221142"/>
    </source>
</evidence>
<dbReference type="EMBL" id="JARKIF010000011">
    <property type="protein sequence ID" value="KAJ7627352.1"/>
    <property type="molecule type" value="Genomic_DNA"/>
</dbReference>
<keyword evidence="6 10" id="KW-0663">Pyridoxal phosphate</keyword>
<evidence type="ECO:0000256" key="9">
    <source>
        <dbReference type="RuleBase" id="RU004106"/>
    </source>
</evidence>
<gene>
    <name evidence="12" type="ORF">FB45DRAFT_835563</name>
</gene>
<keyword evidence="4 11" id="KW-0028">Amino-acid biosynthesis</keyword>
<evidence type="ECO:0000256" key="4">
    <source>
        <dbReference type="ARBA" id="ARBA00022605"/>
    </source>
</evidence>
<keyword evidence="7 11" id="KW-0100">Branched-chain amino acid biosynthesis</keyword>
<dbReference type="GO" id="GO:0004084">
    <property type="term" value="F:branched-chain-amino-acid transaminase activity"/>
    <property type="evidence" value="ECO:0007669"/>
    <property type="project" value="UniProtKB-EC"/>
</dbReference>
<proteinExistence type="inferred from homology"/>
<dbReference type="GO" id="GO:0009098">
    <property type="term" value="P:L-leucine biosynthetic process"/>
    <property type="evidence" value="ECO:0007669"/>
    <property type="project" value="TreeGrafter"/>
</dbReference>
<dbReference type="GO" id="GO:0005739">
    <property type="term" value="C:mitochondrion"/>
    <property type="evidence" value="ECO:0007669"/>
    <property type="project" value="TreeGrafter"/>
</dbReference>
<protein>
    <recommendedName>
        <fullName evidence="11">Branched-chain-amino-acid aminotransferase</fullName>
        <ecNumber evidence="11">2.6.1.42</ecNumber>
    </recommendedName>
</protein>
<dbReference type="InterPro" id="IPR043131">
    <property type="entry name" value="BCAT-like_N"/>
</dbReference>
<dbReference type="SUPFAM" id="SSF56752">
    <property type="entry name" value="D-aminoacid aminotransferase-like PLP-dependent enzymes"/>
    <property type="match status" value="1"/>
</dbReference>
<keyword evidence="13" id="KW-1185">Reference proteome</keyword>
<dbReference type="InterPro" id="IPR005786">
    <property type="entry name" value="B_amino_transII"/>
</dbReference>
<evidence type="ECO:0000313" key="12">
    <source>
        <dbReference type="EMBL" id="KAJ7627352.1"/>
    </source>
</evidence>
<dbReference type="GO" id="GO:0009099">
    <property type="term" value="P:L-valine biosynthetic process"/>
    <property type="evidence" value="ECO:0007669"/>
    <property type="project" value="TreeGrafter"/>
</dbReference>
<comment type="cofactor">
    <cofactor evidence="1 10">
        <name>pyridoxal 5'-phosphate</name>
        <dbReference type="ChEBI" id="CHEBI:597326"/>
    </cofactor>
</comment>
<keyword evidence="3 11" id="KW-0032">Aminotransferase</keyword>
<dbReference type="EC" id="2.6.1.42" evidence="11"/>
<evidence type="ECO:0000256" key="6">
    <source>
        <dbReference type="ARBA" id="ARBA00022898"/>
    </source>
</evidence>
<comment type="catalytic activity">
    <reaction evidence="11">
        <text>L-leucine + 2-oxoglutarate = 4-methyl-2-oxopentanoate + L-glutamate</text>
        <dbReference type="Rhea" id="RHEA:18321"/>
        <dbReference type="ChEBI" id="CHEBI:16810"/>
        <dbReference type="ChEBI" id="CHEBI:17865"/>
        <dbReference type="ChEBI" id="CHEBI:29985"/>
        <dbReference type="ChEBI" id="CHEBI:57427"/>
        <dbReference type="EC" id="2.6.1.42"/>
    </reaction>
</comment>
<evidence type="ECO:0000256" key="8">
    <source>
        <dbReference type="PIRSR" id="PIRSR006468-1"/>
    </source>
</evidence>
<dbReference type="InterPro" id="IPR036038">
    <property type="entry name" value="Aminotransferase-like"/>
</dbReference>
<organism evidence="12 13">
    <name type="scientific">Roridomyces roridus</name>
    <dbReference type="NCBI Taxonomy" id="1738132"/>
    <lineage>
        <taxon>Eukaryota</taxon>
        <taxon>Fungi</taxon>
        <taxon>Dikarya</taxon>
        <taxon>Basidiomycota</taxon>
        <taxon>Agaricomycotina</taxon>
        <taxon>Agaricomycetes</taxon>
        <taxon>Agaricomycetidae</taxon>
        <taxon>Agaricales</taxon>
        <taxon>Marasmiineae</taxon>
        <taxon>Mycenaceae</taxon>
        <taxon>Roridomyces</taxon>
    </lineage>
</organism>
<sequence length="403" mass="43122">MSTNGQIAPLDASRLTIQRAETLKPIPPPGTYGYGDIKTDHMLVMSFDPETGWSPPEIKPYGPFSIDPASNCLQYCTSTFEGLKASMNPAGKPVLFRPEANMARLSSSAARMALPPFDEAALLACIIKLVALESRWIPTDSGHSLYIRPTMIGTKPSIRVGASDHALLYVIVCPVGPYFPTPPGAILHARSVSLLAVSEHVCSWPGGTGGYKLGLNYSLGFSPQLAAVKLGYDHLLWLLPHGQNEFITEAGAMNFFAVYEKEDGALTVVTPPLDGTILPGITRLSALAEVAARTIQETLTSYPEQLTVSSECRRQLTIAELRAEHAAGTLRECFGVGTAVNVVGIDRIGFTSLNAGESSIKVVDSVKPTTGKGLGVVGRALWDKLLDVKEGRDNVEGWGVVCE</sequence>
<comment type="catalytic activity">
    <reaction evidence="11">
        <text>L-isoleucine + 2-oxoglutarate = (S)-3-methyl-2-oxopentanoate + L-glutamate</text>
        <dbReference type="Rhea" id="RHEA:24801"/>
        <dbReference type="ChEBI" id="CHEBI:16810"/>
        <dbReference type="ChEBI" id="CHEBI:29985"/>
        <dbReference type="ChEBI" id="CHEBI:35146"/>
        <dbReference type="ChEBI" id="CHEBI:58045"/>
        <dbReference type="EC" id="2.6.1.42"/>
    </reaction>
</comment>
<dbReference type="Gene3D" id="3.30.470.10">
    <property type="match status" value="1"/>
</dbReference>
<accession>A0AAD7FML2</accession>
<dbReference type="InterPro" id="IPR018300">
    <property type="entry name" value="Aminotrans_IV_CS"/>
</dbReference>
<evidence type="ECO:0000256" key="7">
    <source>
        <dbReference type="ARBA" id="ARBA00023304"/>
    </source>
</evidence>
<dbReference type="AlphaFoldDB" id="A0AAD7FML2"/>
<evidence type="ECO:0000256" key="10">
    <source>
        <dbReference type="RuleBase" id="RU004516"/>
    </source>
</evidence>
<comment type="similarity">
    <text evidence="2 9">Belongs to the class-IV pyridoxal-phosphate-dependent aminotransferase family.</text>
</comment>
<evidence type="ECO:0000256" key="2">
    <source>
        <dbReference type="ARBA" id="ARBA00009320"/>
    </source>
</evidence>
<dbReference type="PANTHER" id="PTHR11825">
    <property type="entry name" value="SUBGROUP IIII AMINOTRANSFERASE"/>
    <property type="match status" value="1"/>
</dbReference>
<dbReference type="InterPro" id="IPR001544">
    <property type="entry name" value="Aminotrans_IV"/>
</dbReference>
<reference evidence="12" key="1">
    <citation type="submission" date="2023-03" db="EMBL/GenBank/DDBJ databases">
        <title>Massive genome expansion in bonnet fungi (Mycena s.s.) driven by repeated elements and novel gene families across ecological guilds.</title>
        <authorList>
            <consortium name="Lawrence Berkeley National Laboratory"/>
            <person name="Harder C.B."/>
            <person name="Miyauchi S."/>
            <person name="Viragh M."/>
            <person name="Kuo A."/>
            <person name="Thoen E."/>
            <person name="Andreopoulos B."/>
            <person name="Lu D."/>
            <person name="Skrede I."/>
            <person name="Drula E."/>
            <person name="Henrissat B."/>
            <person name="Morin E."/>
            <person name="Kohler A."/>
            <person name="Barry K."/>
            <person name="LaButti K."/>
            <person name="Morin E."/>
            <person name="Salamov A."/>
            <person name="Lipzen A."/>
            <person name="Mereny Z."/>
            <person name="Hegedus B."/>
            <person name="Baldrian P."/>
            <person name="Stursova M."/>
            <person name="Weitz H."/>
            <person name="Taylor A."/>
            <person name="Grigoriev I.V."/>
            <person name="Nagy L.G."/>
            <person name="Martin F."/>
            <person name="Kauserud H."/>
        </authorList>
    </citation>
    <scope>NUCLEOTIDE SEQUENCE</scope>
    <source>
        <strain evidence="12">9284</strain>
    </source>
</reference>
<comment type="catalytic activity">
    <reaction evidence="11">
        <text>L-valine + 2-oxoglutarate = 3-methyl-2-oxobutanoate + L-glutamate</text>
        <dbReference type="Rhea" id="RHEA:24813"/>
        <dbReference type="ChEBI" id="CHEBI:11851"/>
        <dbReference type="ChEBI" id="CHEBI:16810"/>
        <dbReference type="ChEBI" id="CHEBI:29985"/>
        <dbReference type="ChEBI" id="CHEBI:57762"/>
        <dbReference type="EC" id="2.6.1.42"/>
    </reaction>
</comment>
<keyword evidence="5 11" id="KW-0808">Transferase</keyword>
<evidence type="ECO:0000256" key="5">
    <source>
        <dbReference type="ARBA" id="ARBA00022679"/>
    </source>
</evidence>
<evidence type="ECO:0000256" key="11">
    <source>
        <dbReference type="RuleBase" id="RU004517"/>
    </source>
</evidence>
<dbReference type="InterPro" id="IPR043132">
    <property type="entry name" value="BCAT-like_C"/>
</dbReference>
<name>A0AAD7FML2_9AGAR</name>
<dbReference type="Pfam" id="PF01063">
    <property type="entry name" value="Aminotran_4"/>
    <property type="match status" value="1"/>
</dbReference>
<feature type="modified residue" description="N6-(pyridoxal phosphate)lysine" evidence="8">
    <location>
        <position position="212"/>
    </location>
</feature>
<evidence type="ECO:0000256" key="3">
    <source>
        <dbReference type="ARBA" id="ARBA00022576"/>
    </source>
</evidence>
<comment type="caution">
    <text evidence="12">The sequence shown here is derived from an EMBL/GenBank/DDBJ whole genome shotgun (WGS) entry which is preliminary data.</text>
</comment>